<dbReference type="Gene3D" id="3.40.430.10">
    <property type="entry name" value="Dihydrofolate Reductase, subunit A"/>
    <property type="match status" value="1"/>
</dbReference>
<dbReference type="PANTHER" id="PTHR38011">
    <property type="entry name" value="DIHYDROFOLATE REDUCTASE FAMILY PROTEIN (AFU_ORTHOLOGUE AFUA_8G06820)"/>
    <property type="match status" value="1"/>
</dbReference>
<dbReference type="InterPro" id="IPR050765">
    <property type="entry name" value="Riboflavin_Biosynth_HTPR"/>
</dbReference>
<dbReference type="PANTHER" id="PTHR38011:SF2">
    <property type="entry name" value="BIFUNCTIONAL DEAMINASE-REDUCTASE DOMAIN PROTEIN"/>
    <property type="match status" value="1"/>
</dbReference>
<dbReference type="GO" id="GO:0009231">
    <property type="term" value="P:riboflavin biosynthetic process"/>
    <property type="evidence" value="ECO:0007669"/>
    <property type="project" value="InterPro"/>
</dbReference>
<proteinExistence type="predicted"/>
<dbReference type="RefSeq" id="WP_155100017.1">
    <property type="nucleotide sequence ID" value="NZ_WMKA01000054.1"/>
</dbReference>
<dbReference type="GO" id="GO:0008703">
    <property type="term" value="F:5-amino-6-(5-phosphoribosylamino)uracil reductase activity"/>
    <property type="evidence" value="ECO:0007669"/>
    <property type="project" value="InterPro"/>
</dbReference>
<dbReference type="InterPro" id="IPR024072">
    <property type="entry name" value="DHFR-like_dom_sf"/>
</dbReference>
<comment type="caution">
    <text evidence="2">The sequence shown here is derived from an EMBL/GenBank/DDBJ whole genome shotgun (WGS) entry which is preliminary data.</text>
</comment>
<name>A0A6N7ZM61_9MICO</name>
<organism evidence="2 3">
    <name type="scientific">Cellulosimicrobium composti</name>
    <dbReference type="NCBI Taxonomy" id="2672572"/>
    <lineage>
        <taxon>Bacteria</taxon>
        <taxon>Bacillati</taxon>
        <taxon>Actinomycetota</taxon>
        <taxon>Actinomycetes</taxon>
        <taxon>Micrococcales</taxon>
        <taxon>Promicromonosporaceae</taxon>
        <taxon>Cellulosimicrobium</taxon>
    </lineage>
</organism>
<dbReference type="AlphaFoldDB" id="A0A6N7ZM61"/>
<dbReference type="EMBL" id="WMKA01000054">
    <property type="protein sequence ID" value="MTG90591.1"/>
    <property type="molecule type" value="Genomic_DNA"/>
</dbReference>
<accession>A0A6N7ZM61</accession>
<evidence type="ECO:0000259" key="1">
    <source>
        <dbReference type="Pfam" id="PF01872"/>
    </source>
</evidence>
<feature type="domain" description="Bacterial bifunctional deaminase-reductase C-terminal" evidence="1">
    <location>
        <begin position="4"/>
        <end position="179"/>
    </location>
</feature>
<gene>
    <name evidence="2" type="ORF">GJV82_16850</name>
</gene>
<dbReference type="SUPFAM" id="SSF53597">
    <property type="entry name" value="Dihydrofolate reductase-like"/>
    <property type="match status" value="1"/>
</dbReference>
<evidence type="ECO:0000313" key="2">
    <source>
        <dbReference type="EMBL" id="MTG90591.1"/>
    </source>
</evidence>
<dbReference type="Proteomes" id="UP000440668">
    <property type="component" value="Unassembled WGS sequence"/>
</dbReference>
<evidence type="ECO:0000313" key="3">
    <source>
        <dbReference type="Proteomes" id="UP000440668"/>
    </source>
</evidence>
<protein>
    <submittedName>
        <fullName evidence="2">Dihydrofolate reductase</fullName>
    </submittedName>
</protein>
<sequence length="207" mass="22363">MTATLVSTLFLSLDGVAEIDPVWHFPYFDDNMAAAVDEDYQDVDALLLGRVTYDSFAGAWPERETAGGEDASFAARLGDMRKVVATRGDQDLGWRHVERLDGDLVDAVRALKEEPGLGKVLVAGSISVVRQLLAAGLLDELRLLVHPVAARTGERLFDEGEPYYALTLLRSETFPTGVVRLVYAPAEPPAEVTYDDVAGKVPSGDAG</sequence>
<reference evidence="2 3" key="1">
    <citation type="submission" date="2019-11" db="EMBL/GenBank/DDBJ databases">
        <title>Cellulosimicrobium composti sp. nov. isolated from a compost.</title>
        <authorList>
            <person name="Yang Y."/>
        </authorList>
    </citation>
    <scope>NUCLEOTIDE SEQUENCE [LARGE SCALE GENOMIC DNA]</scope>
    <source>
        <strain evidence="2 3">BIT-GX5</strain>
    </source>
</reference>
<dbReference type="InterPro" id="IPR002734">
    <property type="entry name" value="RibDG_C"/>
</dbReference>
<dbReference type="Pfam" id="PF01872">
    <property type="entry name" value="RibD_C"/>
    <property type="match status" value="1"/>
</dbReference>